<sequence>MGPCRPARPPRRRRCPGSHIATSLRARKRGNGWFCWIICRFRRHPAVIPSLLHSSSRHLGRHYTRAGGFFRDPVDN</sequence>
<evidence type="ECO:0000313" key="2">
    <source>
        <dbReference type="Proteomes" id="UP001239795"/>
    </source>
</evidence>
<evidence type="ECO:0000313" key="1">
    <source>
        <dbReference type="EMBL" id="KAK1466835.1"/>
    </source>
</evidence>
<name>A0AAI9XXL2_9PEZI</name>
<protein>
    <submittedName>
        <fullName evidence="1">Uncharacterized protein</fullName>
    </submittedName>
</protein>
<dbReference type="EMBL" id="MLGG01000002">
    <property type="protein sequence ID" value="KAK1466835.1"/>
    <property type="molecule type" value="Genomic_DNA"/>
</dbReference>
<gene>
    <name evidence="1" type="ORF">CMEL01_10828</name>
</gene>
<organism evidence="1 2">
    <name type="scientific">Colletotrichum melonis</name>
    <dbReference type="NCBI Taxonomy" id="1209925"/>
    <lineage>
        <taxon>Eukaryota</taxon>
        <taxon>Fungi</taxon>
        <taxon>Dikarya</taxon>
        <taxon>Ascomycota</taxon>
        <taxon>Pezizomycotina</taxon>
        <taxon>Sordariomycetes</taxon>
        <taxon>Hypocreomycetidae</taxon>
        <taxon>Glomerellales</taxon>
        <taxon>Glomerellaceae</taxon>
        <taxon>Colletotrichum</taxon>
        <taxon>Colletotrichum acutatum species complex</taxon>
    </lineage>
</organism>
<accession>A0AAI9XXL2</accession>
<keyword evidence="2" id="KW-1185">Reference proteome</keyword>
<reference evidence="1 2" key="1">
    <citation type="submission" date="2016-10" db="EMBL/GenBank/DDBJ databases">
        <title>The genome sequence of Colletotrichum fioriniae PJ7.</title>
        <authorList>
            <person name="Baroncelli R."/>
        </authorList>
    </citation>
    <scope>NUCLEOTIDE SEQUENCE [LARGE SCALE GENOMIC DNA]</scope>
    <source>
        <strain evidence="1">Col 31</strain>
    </source>
</reference>
<dbReference type="AlphaFoldDB" id="A0AAI9XXL2"/>
<proteinExistence type="predicted"/>
<dbReference type="Proteomes" id="UP001239795">
    <property type="component" value="Unassembled WGS sequence"/>
</dbReference>
<comment type="caution">
    <text evidence="1">The sequence shown here is derived from an EMBL/GenBank/DDBJ whole genome shotgun (WGS) entry which is preliminary data.</text>
</comment>